<dbReference type="SUPFAM" id="SSF55729">
    <property type="entry name" value="Acyl-CoA N-acyltransferases (Nat)"/>
    <property type="match status" value="1"/>
</dbReference>
<reference evidence="2 3" key="1">
    <citation type="journal article" date="2023" name="IMA Fungus">
        <title>Comparative genomic study of the Penicillium genus elucidates a diverse pangenome and 15 lateral gene transfer events.</title>
        <authorList>
            <person name="Petersen C."/>
            <person name="Sorensen T."/>
            <person name="Nielsen M.R."/>
            <person name="Sondergaard T.E."/>
            <person name="Sorensen J.L."/>
            <person name="Fitzpatrick D.A."/>
            <person name="Frisvad J.C."/>
            <person name="Nielsen K.L."/>
        </authorList>
    </citation>
    <scope>NUCLEOTIDE SEQUENCE [LARGE SCALE GENOMIC DNA]</scope>
    <source>
        <strain evidence="2 3">IBT 35679</strain>
    </source>
</reference>
<dbReference type="PANTHER" id="PTHR42791">
    <property type="entry name" value="GNAT FAMILY ACETYLTRANSFERASE"/>
    <property type="match status" value="1"/>
</dbReference>
<dbReference type="Proteomes" id="UP001220324">
    <property type="component" value="Unassembled WGS sequence"/>
</dbReference>
<evidence type="ECO:0000259" key="1">
    <source>
        <dbReference type="PROSITE" id="PS51186"/>
    </source>
</evidence>
<feature type="domain" description="N-acetyltransferase" evidence="1">
    <location>
        <begin position="65"/>
        <end position="234"/>
    </location>
</feature>
<name>A0AAD6CLX1_9EURO</name>
<dbReference type="InterPro" id="IPR000182">
    <property type="entry name" value="GNAT_dom"/>
</dbReference>
<comment type="caution">
    <text evidence="2">The sequence shown here is derived from an EMBL/GenBank/DDBJ whole genome shotgun (WGS) entry which is preliminary data.</text>
</comment>
<dbReference type="GO" id="GO:0016747">
    <property type="term" value="F:acyltransferase activity, transferring groups other than amino-acyl groups"/>
    <property type="evidence" value="ECO:0007669"/>
    <property type="project" value="InterPro"/>
</dbReference>
<dbReference type="InterPro" id="IPR016181">
    <property type="entry name" value="Acyl_CoA_acyltransferase"/>
</dbReference>
<keyword evidence="3" id="KW-1185">Reference proteome</keyword>
<proteinExistence type="predicted"/>
<dbReference type="CDD" id="cd04301">
    <property type="entry name" value="NAT_SF"/>
    <property type="match status" value="1"/>
</dbReference>
<dbReference type="AlphaFoldDB" id="A0AAD6CLX1"/>
<gene>
    <name evidence="2" type="ORF">N7494_011229</name>
</gene>
<evidence type="ECO:0000313" key="3">
    <source>
        <dbReference type="Proteomes" id="UP001220324"/>
    </source>
</evidence>
<accession>A0AAD6CLX1</accession>
<dbReference type="EMBL" id="JAQIZZ010000008">
    <property type="protein sequence ID" value="KAJ5524579.1"/>
    <property type="molecule type" value="Genomic_DNA"/>
</dbReference>
<organism evidence="2 3">
    <name type="scientific">Penicillium frequentans</name>
    <dbReference type="NCBI Taxonomy" id="3151616"/>
    <lineage>
        <taxon>Eukaryota</taxon>
        <taxon>Fungi</taxon>
        <taxon>Dikarya</taxon>
        <taxon>Ascomycota</taxon>
        <taxon>Pezizomycotina</taxon>
        <taxon>Eurotiomycetes</taxon>
        <taxon>Eurotiomycetidae</taxon>
        <taxon>Eurotiales</taxon>
        <taxon>Aspergillaceae</taxon>
        <taxon>Penicillium</taxon>
    </lineage>
</organism>
<dbReference type="PANTHER" id="PTHR42791:SF2">
    <property type="entry name" value="N-ACETYLTRANSFERASE DOMAIN-CONTAINING PROTEIN"/>
    <property type="match status" value="1"/>
</dbReference>
<dbReference type="Pfam" id="PF00583">
    <property type="entry name" value="Acetyltransf_1"/>
    <property type="match status" value="1"/>
</dbReference>
<dbReference type="PROSITE" id="PS51186">
    <property type="entry name" value="GNAT"/>
    <property type="match status" value="1"/>
</dbReference>
<evidence type="ECO:0000313" key="2">
    <source>
        <dbReference type="EMBL" id="KAJ5524579.1"/>
    </source>
</evidence>
<dbReference type="InterPro" id="IPR052523">
    <property type="entry name" value="Trichothecene_AcTrans"/>
</dbReference>
<sequence>MAFAVQPCFPADAPGLATAMMGARLTDPHWVKQWEDNVLPEDIITKAIDRVPWNLINGRDTKRHQKVIDVASGQVVGYARWLLPSHLAKNDVWQEAQVAEATSDERALFEKLSQAYTKNGRPIGLKSGKEMNYRSAPLEQADERVTRDGPFLTLDYLTTDPSFWRRGVGTMLVESGLQIADQYKLKTYVMSEPAALKLYLNLGFKLVETVSTDYSQYGGLEPMVHHFLVREPFR</sequence>
<protein>
    <recommendedName>
        <fullName evidence="1">N-acetyltransferase domain-containing protein</fullName>
    </recommendedName>
</protein>
<dbReference type="Gene3D" id="3.40.630.30">
    <property type="match status" value="1"/>
</dbReference>